<keyword evidence="2" id="KW-0349">Heme</keyword>
<keyword evidence="4" id="KW-1185">Reference proteome</keyword>
<dbReference type="InterPro" id="IPR001128">
    <property type="entry name" value="Cyt_P450"/>
</dbReference>
<dbReference type="InterPro" id="IPR017972">
    <property type="entry name" value="Cyt_P450_CS"/>
</dbReference>
<proteinExistence type="inferred from homology"/>
<dbReference type="InterPro" id="IPR036396">
    <property type="entry name" value="Cyt_P450_sf"/>
</dbReference>
<dbReference type="PANTHER" id="PTHR46696">
    <property type="entry name" value="P450, PUTATIVE (EUROFUNG)-RELATED"/>
    <property type="match status" value="1"/>
</dbReference>
<keyword evidence="2" id="KW-0479">Metal-binding</keyword>
<dbReference type="GO" id="GO:0004497">
    <property type="term" value="F:monooxygenase activity"/>
    <property type="evidence" value="ECO:0007669"/>
    <property type="project" value="UniProtKB-KW"/>
</dbReference>
<sequence length="294" mass="32325">MRDPAGLAAGDTFELGADFARPITEGHVAELLGIPESERERFSHLSGLFERSTADRDSREFIAQMDQWQRQLAAMVAQRRAGGEVGDDLITTLCFAEADGDRLTELEVASLIRAMIRAGNTTTAATIINTVHALETHPDQKRRYLADIDGLTVALIHEGLRYDGPVLGLWRRCARDTSVGDYPLREGDRVFTVHAAANHDPAVFDRPDEFVVDRDWNALPAHLSFGHGIHHCIGMNLALLECEVGLAALYRRLPGLRSRPGATTTQAPGPVVRSWLGLPMQYDRDALDGARAAR</sequence>
<comment type="similarity">
    <text evidence="1 2">Belongs to the cytochrome P450 family.</text>
</comment>
<evidence type="ECO:0008006" key="5">
    <source>
        <dbReference type="Google" id="ProtNLM"/>
    </source>
</evidence>
<evidence type="ECO:0000313" key="4">
    <source>
        <dbReference type="Proteomes" id="UP001165042"/>
    </source>
</evidence>
<keyword evidence="2" id="KW-0408">Iron</keyword>
<reference evidence="3" key="1">
    <citation type="submission" date="2023-02" db="EMBL/GenBank/DDBJ databases">
        <title>Actinokineospora globicatena NBRC 15670.</title>
        <authorList>
            <person name="Ichikawa N."/>
            <person name="Sato H."/>
            <person name="Tonouchi N."/>
        </authorList>
    </citation>
    <scope>NUCLEOTIDE SEQUENCE</scope>
    <source>
        <strain evidence="3">NBRC 15670</strain>
    </source>
</reference>
<dbReference type="PRINTS" id="PR00359">
    <property type="entry name" value="BP450"/>
</dbReference>
<comment type="caution">
    <text evidence="3">The sequence shown here is derived from an EMBL/GenBank/DDBJ whole genome shotgun (WGS) entry which is preliminary data.</text>
</comment>
<keyword evidence="2" id="KW-0503">Monooxygenase</keyword>
<organism evidence="3 4">
    <name type="scientific">Actinokineospora globicatena</name>
    <dbReference type="NCBI Taxonomy" id="103729"/>
    <lineage>
        <taxon>Bacteria</taxon>
        <taxon>Bacillati</taxon>
        <taxon>Actinomycetota</taxon>
        <taxon>Actinomycetes</taxon>
        <taxon>Pseudonocardiales</taxon>
        <taxon>Pseudonocardiaceae</taxon>
        <taxon>Actinokineospora</taxon>
    </lineage>
</organism>
<evidence type="ECO:0000313" key="3">
    <source>
        <dbReference type="EMBL" id="GLW89878.1"/>
    </source>
</evidence>
<dbReference type="AlphaFoldDB" id="A0A9W6QKI2"/>
<dbReference type="EMBL" id="BSSD01000001">
    <property type="protein sequence ID" value="GLW89878.1"/>
    <property type="molecule type" value="Genomic_DNA"/>
</dbReference>
<dbReference type="GO" id="GO:0005506">
    <property type="term" value="F:iron ion binding"/>
    <property type="evidence" value="ECO:0007669"/>
    <property type="project" value="InterPro"/>
</dbReference>
<dbReference type="Pfam" id="PF00067">
    <property type="entry name" value="p450"/>
    <property type="match status" value="1"/>
</dbReference>
<dbReference type="SUPFAM" id="SSF48264">
    <property type="entry name" value="Cytochrome P450"/>
    <property type="match status" value="1"/>
</dbReference>
<dbReference type="Gene3D" id="1.10.630.10">
    <property type="entry name" value="Cytochrome P450"/>
    <property type="match status" value="1"/>
</dbReference>
<accession>A0A9W6QKI2</accession>
<protein>
    <recommendedName>
        <fullName evidence="5">Cytochrome P450</fullName>
    </recommendedName>
</protein>
<dbReference type="PROSITE" id="PS00086">
    <property type="entry name" value="CYTOCHROME_P450"/>
    <property type="match status" value="1"/>
</dbReference>
<keyword evidence="2" id="KW-0560">Oxidoreductase</keyword>
<name>A0A9W6QKI2_9PSEU</name>
<gene>
    <name evidence="3" type="ORF">Aglo03_06940</name>
</gene>
<evidence type="ECO:0000256" key="1">
    <source>
        <dbReference type="ARBA" id="ARBA00010617"/>
    </source>
</evidence>
<dbReference type="InterPro" id="IPR002397">
    <property type="entry name" value="Cyt_P450_B"/>
</dbReference>
<dbReference type="GO" id="GO:0016705">
    <property type="term" value="F:oxidoreductase activity, acting on paired donors, with incorporation or reduction of molecular oxygen"/>
    <property type="evidence" value="ECO:0007669"/>
    <property type="project" value="InterPro"/>
</dbReference>
<dbReference type="GO" id="GO:0020037">
    <property type="term" value="F:heme binding"/>
    <property type="evidence" value="ECO:0007669"/>
    <property type="project" value="InterPro"/>
</dbReference>
<dbReference type="PANTHER" id="PTHR46696:SF1">
    <property type="entry name" value="CYTOCHROME P450 YJIB-RELATED"/>
    <property type="match status" value="1"/>
</dbReference>
<evidence type="ECO:0000256" key="2">
    <source>
        <dbReference type="RuleBase" id="RU000461"/>
    </source>
</evidence>
<dbReference type="Proteomes" id="UP001165042">
    <property type="component" value="Unassembled WGS sequence"/>
</dbReference>